<comment type="subunit">
    <text evidence="2">Homotrimer.</text>
</comment>
<evidence type="ECO:0000256" key="3">
    <source>
        <dbReference type="ARBA" id="ARBA00022553"/>
    </source>
</evidence>
<dbReference type="PANTHER" id="PTHR10015:SF464">
    <property type="entry name" value="HEAT STRESS TRANSCRIPTION FACTOR A-2C"/>
    <property type="match status" value="1"/>
</dbReference>
<dbReference type="PRINTS" id="PR00056">
    <property type="entry name" value="HSFDOMAIN"/>
</dbReference>
<reference evidence="11" key="2">
    <citation type="journal article" date="2015" name="Data Brief">
        <title>Shoot transcriptome of the giant reed, Arundo donax.</title>
        <authorList>
            <person name="Barrero R.A."/>
            <person name="Guerrero F.D."/>
            <person name="Moolhuijzen P."/>
            <person name="Goolsby J.A."/>
            <person name="Tidwell J."/>
            <person name="Bellgard S.E."/>
            <person name="Bellgard M.I."/>
        </authorList>
    </citation>
    <scope>NUCLEOTIDE SEQUENCE</scope>
    <source>
        <tissue evidence="11">Shoot tissue taken approximately 20 cm above the soil surface</tissue>
    </source>
</reference>
<dbReference type="EMBL" id="GBRH01168338">
    <property type="protein sequence ID" value="JAE29558.1"/>
    <property type="molecule type" value="Transcribed_RNA"/>
</dbReference>
<dbReference type="GO" id="GO:0000978">
    <property type="term" value="F:RNA polymerase II cis-regulatory region sequence-specific DNA binding"/>
    <property type="evidence" value="ECO:0007669"/>
    <property type="project" value="TreeGrafter"/>
</dbReference>
<protein>
    <recommendedName>
        <fullName evidence="10">HSF-type DNA-binding domain-containing protein</fullName>
    </recommendedName>
</protein>
<dbReference type="AlphaFoldDB" id="A0A0A9H9K3"/>
<evidence type="ECO:0000256" key="8">
    <source>
        <dbReference type="ARBA" id="ARBA00023242"/>
    </source>
</evidence>
<evidence type="ECO:0000256" key="1">
    <source>
        <dbReference type="ARBA" id="ARBA00004123"/>
    </source>
</evidence>
<keyword evidence="8" id="KW-0539">Nucleus</keyword>
<reference evidence="11" key="1">
    <citation type="submission" date="2014-09" db="EMBL/GenBank/DDBJ databases">
        <authorList>
            <person name="Magalhaes I.L.F."/>
            <person name="Oliveira U."/>
            <person name="Santos F.R."/>
            <person name="Vidigal T.H.D.A."/>
            <person name="Brescovit A.D."/>
            <person name="Santos A.J."/>
        </authorList>
    </citation>
    <scope>NUCLEOTIDE SEQUENCE</scope>
    <source>
        <tissue evidence="11">Shoot tissue taken approximately 20 cm above the soil surface</tissue>
    </source>
</reference>
<dbReference type="PANTHER" id="PTHR10015">
    <property type="entry name" value="HEAT SHOCK TRANSCRIPTION FACTOR"/>
    <property type="match status" value="1"/>
</dbReference>
<dbReference type="GO" id="GO:0003700">
    <property type="term" value="F:DNA-binding transcription factor activity"/>
    <property type="evidence" value="ECO:0007669"/>
    <property type="project" value="InterPro"/>
</dbReference>
<evidence type="ECO:0000256" key="7">
    <source>
        <dbReference type="ARBA" id="ARBA00023163"/>
    </source>
</evidence>
<dbReference type="Pfam" id="PF00447">
    <property type="entry name" value="HSF_DNA-bind"/>
    <property type="match status" value="1"/>
</dbReference>
<keyword evidence="6" id="KW-0238">DNA-binding</keyword>
<evidence type="ECO:0000256" key="4">
    <source>
        <dbReference type="ARBA" id="ARBA00023015"/>
    </source>
</evidence>
<dbReference type="InterPro" id="IPR000232">
    <property type="entry name" value="HSF_DNA-bd"/>
</dbReference>
<dbReference type="GO" id="GO:0006357">
    <property type="term" value="P:regulation of transcription by RNA polymerase II"/>
    <property type="evidence" value="ECO:0007669"/>
    <property type="project" value="TreeGrafter"/>
</dbReference>
<dbReference type="SMART" id="SM00415">
    <property type="entry name" value="HSF"/>
    <property type="match status" value="1"/>
</dbReference>
<name>A0A0A9H9K3_ARUDO</name>
<keyword evidence="3" id="KW-0597">Phosphoprotein</keyword>
<organism evidence="11">
    <name type="scientific">Arundo donax</name>
    <name type="common">Giant reed</name>
    <name type="synonym">Donax arundinaceus</name>
    <dbReference type="NCBI Taxonomy" id="35708"/>
    <lineage>
        <taxon>Eukaryota</taxon>
        <taxon>Viridiplantae</taxon>
        <taxon>Streptophyta</taxon>
        <taxon>Embryophyta</taxon>
        <taxon>Tracheophyta</taxon>
        <taxon>Spermatophyta</taxon>
        <taxon>Magnoliopsida</taxon>
        <taxon>Liliopsida</taxon>
        <taxon>Poales</taxon>
        <taxon>Poaceae</taxon>
        <taxon>PACMAD clade</taxon>
        <taxon>Arundinoideae</taxon>
        <taxon>Arundineae</taxon>
        <taxon>Arundo</taxon>
    </lineage>
</organism>
<evidence type="ECO:0000313" key="11">
    <source>
        <dbReference type="EMBL" id="JAE29558.1"/>
    </source>
</evidence>
<keyword evidence="7" id="KW-0804">Transcription</keyword>
<evidence type="ECO:0000256" key="6">
    <source>
        <dbReference type="ARBA" id="ARBA00023125"/>
    </source>
</evidence>
<dbReference type="Gene3D" id="1.10.10.10">
    <property type="entry name" value="Winged helix-like DNA-binding domain superfamily/Winged helix DNA-binding domain"/>
    <property type="match status" value="1"/>
</dbReference>
<dbReference type="GO" id="GO:0005634">
    <property type="term" value="C:nucleus"/>
    <property type="evidence" value="ECO:0007669"/>
    <property type="project" value="UniProtKB-SubCell"/>
</dbReference>
<accession>A0A0A9H9K3</accession>
<evidence type="ECO:0000256" key="2">
    <source>
        <dbReference type="ARBA" id="ARBA00011233"/>
    </source>
</evidence>
<dbReference type="GO" id="GO:0034605">
    <property type="term" value="P:cellular response to heat"/>
    <property type="evidence" value="ECO:0007669"/>
    <property type="project" value="TreeGrafter"/>
</dbReference>
<feature type="domain" description="HSF-type DNA-binding" evidence="10">
    <location>
        <begin position="8"/>
        <end position="84"/>
    </location>
</feature>
<keyword evidence="4" id="KW-0805">Transcription regulation</keyword>
<dbReference type="SUPFAM" id="SSF46785">
    <property type="entry name" value="Winged helix' DNA-binding domain"/>
    <property type="match status" value="1"/>
</dbReference>
<evidence type="ECO:0000256" key="9">
    <source>
        <dbReference type="RuleBase" id="RU004020"/>
    </source>
</evidence>
<sequence length="87" mass="10060">MEGLHEVAPPPFLTKTFNLVEDAATDAVVSWSHAGNSFVVWDPHVFADVLLPRLFKHSNFSSFVRQLNTYLDGTRYWMKYENQIVLF</sequence>
<dbReference type="InterPro" id="IPR036390">
    <property type="entry name" value="WH_DNA-bd_sf"/>
</dbReference>
<dbReference type="InterPro" id="IPR036388">
    <property type="entry name" value="WH-like_DNA-bd_sf"/>
</dbReference>
<dbReference type="FunFam" id="1.10.10.10:FF:000037">
    <property type="entry name" value="Heat stress transcription factor B-4"/>
    <property type="match status" value="1"/>
</dbReference>
<evidence type="ECO:0000259" key="10">
    <source>
        <dbReference type="SMART" id="SM00415"/>
    </source>
</evidence>
<keyword evidence="5" id="KW-0346">Stress response</keyword>
<proteinExistence type="inferred from homology"/>
<evidence type="ECO:0000256" key="5">
    <source>
        <dbReference type="ARBA" id="ARBA00023016"/>
    </source>
</evidence>
<comment type="similarity">
    <text evidence="9">Belongs to the HSF family.</text>
</comment>
<comment type="subcellular location">
    <subcellularLocation>
        <location evidence="1">Nucleus</location>
    </subcellularLocation>
</comment>